<proteinExistence type="predicted"/>
<evidence type="ECO:0000313" key="3">
    <source>
        <dbReference type="Proteomes" id="UP001382935"/>
    </source>
</evidence>
<gene>
    <name evidence="2" type="ORF">V6R86_03895</name>
</gene>
<organism evidence="2 3">
    <name type="scientific">Sphingomonas kaistensis</name>
    <dbReference type="NCBI Taxonomy" id="298708"/>
    <lineage>
        <taxon>Bacteria</taxon>
        <taxon>Pseudomonadati</taxon>
        <taxon>Pseudomonadota</taxon>
        <taxon>Alphaproteobacteria</taxon>
        <taxon>Sphingomonadales</taxon>
        <taxon>Sphingomonadaceae</taxon>
        <taxon>Sphingomonas</taxon>
    </lineage>
</organism>
<name>A0ABZ2G078_9SPHN</name>
<dbReference type="Proteomes" id="UP001382935">
    <property type="component" value="Chromosome"/>
</dbReference>
<evidence type="ECO:0000259" key="1">
    <source>
        <dbReference type="PROSITE" id="PS51704"/>
    </source>
</evidence>
<protein>
    <submittedName>
        <fullName evidence="2">Glycerophosphodiester phosphodiesterase family protein</fullName>
    </submittedName>
</protein>
<feature type="domain" description="GP-PDE" evidence="1">
    <location>
        <begin position="13"/>
        <end position="239"/>
    </location>
</feature>
<dbReference type="InterPro" id="IPR030395">
    <property type="entry name" value="GP_PDE_dom"/>
</dbReference>
<sequence length="239" mass="25632">MSRSATDRLFAGPAGFAHRGRHGPGVPENSLAAFRAAIAAGAGIECDLRLSSDGSAMIHHDSTLERMCGISAQTESLPAASLMALPLAGGDERIPWLGSLLDLAAKTPLLLELKVRAGSPPPPVDLLCRTVAHDLARHEGPVGVMSFDPRVGAWFARHAPALPRGLVIADATPAWHRFAMIRLARPTFLAVETTAAARPWVAKARRRWPVACWTVRDITQKKALSDRVDALIWEGDGRP</sequence>
<dbReference type="PANTHER" id="PTHR46211">
    <property type="entry name" value="GLYCEROPHOSPHORYL DIESTER PHOSPHODIESTERASE"/>
    <property type="match status" value="1"/>
</dbReference>
<dbReference type="PANTHER" id="PTHR46211:SF1">
    <property type="entry name" value="GLYCEROPHOSPHODIESTER PHOSPHODIESTERASE, CYTOPLASMIC"/>
    <property type="match status" value="1"/>
</dbReference>
<dbReference type="Pfam" id="PF03009">
    <property type="entry name" value="GDPD"/>
    <property type="match status" value="1"/>
</dbReference>
<dbReference type="InterPro" id="IPR017946">
    <property type="entry name" value="PLC-like_Pdiesterase_TIM-brl"/>
</dbReference>
<reference evidence="2 3" key="1">
    <citation type="submission" date="2024-02" db="EMBL/GenBank/DDBJ databases">
        <title>Full genome sequence of Sphingomonas kaistensis.</title>
        <authorList>
            <person name="Poletto B.L."/>
            <person name="Silva G."/>
            <person name="Galante D."/>
            <person name="Campos K.R."/>
            <person name="Santos M.B.N."/>
            <person name="Sacchi C.T."/>
        </authorList>
    </citation>
    <scope>NUCLEOTIDE SEQUENCE [LARGE SCALE GENOMIC DNA]</scope>
    <source>
        <strain evidence="2 3">MA4R</strain>
    </source>
</reference>
<dbReference type="RefSeq" id="WP_338502285.1">
    <property type="nucleotide sequence ID" value="NZ_CP145607.1"/>
</dbReference>
<accession>A0ABZ2G078</accession>
<dbReference type="SUPFAM" id="SSF51695">
    <property type="entry name" value="PLC-like phosphodiesterases"/>
    <property type="match status" value="1"/>
</dbReference>
<evidence type="ECO:0000313" key="2">
    <source>
        <dbReference type="EMBL" id="WWM69854.1"/>
    </source>
</evidence>
<dbReference type="Gene3D" id="3.20.20.190">
    <property type="entry name" value="Phosphatidylinositol (PI) phosphodiesterase"/>
    <property type="match status" value="1"/>
</dbReference>
<keyword evidence="3" id="KW-1185">Reference proteome</keyword>
<dbReference type="EMBL" id="CP145607">
    <property type="protein sequence ID" value="WWM69854.1"/>
    <property type="molecule type" value="Genomic_DNA"/>
</dbReference>
<dbReference type="PROSITE" id="PS51704">
    <property type="entry name" value="GP_PDE"/>
    <property type="match status" value="1"/>
</dbReference>